<reference evidence="2 3" key="1">
    <citation type="submission" date="2021-06" db="EMBL/GenBank/DDBJ databases">
        <title>Caerostris extrusa draft genome.</title>
        <authorList>
            <person name="Kono N."/>
            <person name="Arakawa K."/>
        </authorList>
    </citation>
    <scope>NUCLEOTIDE SEQUENCE [LARGE SCALE GENOMIC DNA]</scope>
</reference>
<organism evidence="2 3">
    <name type="scientific">Caerostris extrusa</name>
    <name type="common">Bark spider</name>
    <name type="synonym">Caerostris bankana</name>
    <dbReference type="NCBI Taxonomy" id="172846"/>
    <lineage>
        <taxon>Eukaryota</taxon>
        <taxon>Metazoa</taxon>
        <taxon>Ecdysozoa</taxon>
        <taxon>Arthropoda</taxon>
        <taxon>Chelicerata</taxon>
        <taxon>Arachnida</taxon>
        <taxon>Araneae</taxon>
        <taxon>Araneomorphae</taxon>
        <taxon>Entelegynae</taxon>
        <taxon>Araneoidea</taxon>
        <taxon>Araneidae</taxon>
        <taxon>Caerostris</taxon>
    </lineage>
</organism>
<proteinExistence type="predicted"/>
<name>A0AAV4MV99_CAEEX</name>
<accession>A0AAV4MV99</accession>
<protein>
    <recommendedName>
        <fullName evidence="4">Reverse transcriptase domain-containing protein</fullName>
    </recommendedName>
</protein>
<dbReference type="EMBL" id="BPLR01002662">
    <property type="protein sequence ID" value="GIX76420.1"/>
    <property type="molecule type" value="Genomic_DNA"/>
</dbReference>
<dbReference type="AlphaFoldDB" id="A0AAV4MV99"/>
<evidence type="ECO:0000256" key="1">
    <source>
        <dbReference type="SAM" id="MobiDB-lite"/>
    </source>
</evidence>
<sequence>MPFGGLLEHNFILQQSVERARFAKRNICIAWLDVTNAFESFTSILTEEGVSPYIPISSGVKQGRPPGGLLFNIAIDPDIRRFKAQVLLTKFLPSQRTSASLPAHHMNSSSSERSSTSHRKAQPPSQPGKSFHTIFMGATPVEFYTEFFLGAKRLTLLMEVGEIQTRHGKEGDAQKSFFLPLPPVPHADCSVPEGGLCQEETWMLWTANCGGRVRHQLGRYGVQAAHLPPTKTHVSAKKKYETRYHLVYECKLWTDDRRKGFPKDFAVMTLKQLLHRKDFKKAITEI</sequence>
<gene>
    <name evidence="2" type="ORF">CEXT_111191</name>
</gene>
<evidence type="ECO:0000313" key="2">
    <source>
        <dbReference type="EMBL" id="GIX76420.1"/>
    </source>
</evidence>
<comment type="caution">
    <text evidence="2">The sequence shown here is derived from an EMBL/GenBank/DDBJ whole genome shotgun (WGS) entry which is preliminary data.</text>
</comment>
<keyword evidence="3" id="KW-1185">Reference proteome</keyword>
<feature type="region of interest" description="Disordered" evidence="1">
    <location>
        <begin position="98"/>
        <end position="131"/>
    </location>
</feature>
<dbReference type="Proteomes" id="UP001054945">
    <property type="component" value="Unassembled WGS sequence"/>
</dbReference>
<evidence type="ECO:0000313" key="3">
    <source>
        <dbReference type="Proteomes" id="UP001054945"/>
    </source>
</evidence>
<evidence type="ECO:0008006" key="4">
    <source>
        <dbReference type="Google" id="ProtNLM"/>
    </source>
</evidence>